<organism evidence="2 3">
    <name type="scientific">Sporolactobacillus shoreae</name>
    <dbReference type="NCBI Taxonomy" id="1465501"/>
    <lineage>
        <taxon>Bacteria</taxon>
        <taxon>Bacillati</taxon>
        <taxon>Bacillota</taxon>
        <taxon>Bacilli</taxon>
        <taxon>Bacillales</taxon>
        <taxon>Sporolactobacillaceae</taxon>
        <taxon>Sporolactobacillus</taxon>
    </lineage>
</organism>
<evidence type="ECO:0000313" key="2">
    <source>
        <dbReference type="EMBL" id="TGA98454.1"/>
    </source>
</evidence>
<evidence type="ECO:0000313" key="3">
    <source>
        <dbReference type="Proteomes" id="UP000298347"/>
    </source>
</evidence>
<dbReference type="RefSeq" id="WP_135348264.1">
    <property type="nucleotide sequence ID" value="NZ_SRJD01000007.1"/>
</dbReference>
<dbReference type="OrthoDB" id="6191536at2"/>
<evidence type="ECO:0000259" key="1">
    <source>
        <dbReference type="Pfam" id="PF00561"/>
    </source>
</evidence>
<dbReference type="Proteomes" id="UP000298347">
    <property type="component" value="Unassembled WGS sequence"/>
</dbReference>
<dbReference type="EMBL" id="SRJD01000007">
    <property type="protein sequence ID" value="TGA98454.1"/>
    <property type="molecule type" value="Genomic_DNA"/>
</dbReference>
<keyword evidence="2" id="KW-0378">Hydrolase</keyword>
<reference evidence="2 3" key="1">
    <citation type="journal article" date="2015" name="Int. J. Syst. Evol. Microbiol.">
        <title>Sporolactobacillus shoreae sp. nov. and Sporolactobacillus spathodeae sp. nov., two spore-forming lactic acid bacteria isolated from tree barks in Thailand.</title>
        <authorList>
            <person name="Thamacharoensuk T."/>
            <person name="Kitahara M."/>
            <person name="Ohkuma M."/>
            <person name="Thongchul N."/>
            <person name="Tanasupawat S."/>
        </authorList>
    </citation>
    <scope>NUCLEOTIDE SEQUENCE [LARGE SCALE GENOMIC DNA]</scope>
    <source>
        <strain evidence="2 3">BK92</strain>
    </source>
</reference>
<dbReference type="PROSITE" id="PS00131">
    <property type="entry name" value="CARBOXYPEPT_SER_SER"/>
    <property type="match status" value="1"/>
</dbReference>
<keyword evidence="3" id="KW-1185">Reference proteome</keyword>
<dbReference type="Pfam" id="PF00561">
    <property type="entry name" value="Abhydrolase_1"/>
    <property type="match status" value="1"/>
</dbReference>
<dbReference type="GO" id="GO:0004185">
    <property type="term" value="F:serine-type carboxypeptidase activity"/>
    <property type="evidence" value="ECO:0007669"/>
    <property type="project" value="InterPro"/>
</dbReference>
<dbReference type="InterPro" id="IPR029058">
    <property type="entry name" value="AB_hydrolase_fold"/>
</dbReference>
<dbReference type="PANTHER" id="PTHR43798">
    <property type="entry name" value="MONOACYLGLYCEROL LIPASE"/>
    <property type="match status" value="1"/>
</dbReference>
<dbReference type="Gene3D" id="3.40.50.1820">
    <property type="entry name" value="alpha/beta hydrolase"/>
    <property type="match status" value="1"/>
</dbReference>
<gene>
    <name evidence="2" type="ORF">E4665_07980</name>
</gene>
<proteinExistence type="predicted"/>
<dbReference type="InterPro" id="IPR018202">
    <property type="entry name" value="Ser_caboxypep_ser_AS"/>
</dbReference>
<name>A0A4Z0GN09_9BACL</name>
<dbReference type="AlphaFoldDB" id="A0A4Z0GN09"/>
<accession>A0A4Z0GN09</accession>
<dbReference type="PANTHER" id="PTHR43798:SF6">
    <property type="entry name" value="HYDROLASE, PUTATIVE (AFU_ORTHOLOGUE AFUA_4G13070)-RELATED"/>
    <property type="match status" value="1"/>
</dbReference>
<dbReference type="InterPro" id="IPR050266">
    <property type="entry name" value="AB_hydrolase_sf"/>
</dbReference>
<dbReference type="SUPFAM" id="SSF53474">
    <property type="entry name" value="alpha/beta-Hydrolases"/>
    <property type="match status" value="1"/>
</dbReference>
<protein>
    <submittedName>
        <fullName evidence="2">Alpha/beta hydrolase</fullName>
    </submittedName>
</protein>
<feature type="domain" description="AB hydrolase-1" evidence="1">
    <location>
        <begin position="21"/>
        <end position="251"/>
    </location>
</feature>
<comment type="caution">
    <text evidence="2">The sequence shown here is derived from an EMBL/GenBank/DDBJ whole genome shotgun (WGS) entry which is preliminary data.</text>
</comment>
<dbReference type="InterPro" id="IPR000073">
    <property type="entry name" value="AB_hydrolase_1"/>
</dbReference>
<sequence>MTYCKVSQADIYYEDRGEGTPILMIHGYSPDHRLMSGCMEPVFRKRTGWRRIYMDLPGMGLTKNYQDIGSSDDMLQTVLEFVQKVLPDQDFLIAGESYGGYLARGIIEKQRSRVHGAAFICPCIVPQKEKRRLPEHVVLRSDHEFLKNLTDDELEDFSSMQVVLDEYNWNRYQHEILTGCAIADEPFLEKVKKNYAFSFDIDQSEFDQPTLFLLGRQDASVGFKDALDLIDKYPRGTFGVLDTAGHNLQIEQSQIFNTLINDWLDRVE</sequence>